<feature type="compositionally biased region" description="Basic residues" evidence="1">
    <location>
        <begin position="447"/>
        <end position="464"/>
    </location>
</feature>
<proteinExistence type="predicted"/>
<evidence type="ECO:0000313" key="3">
    <source>
        <dbReference type="Proteomes" id="UP001438707"/>
    </source>
</evidence>
<dbReference type="Proteomes" id="UP001438707">
    <property type="component" value="Unassembled WGS sequence"/>
</dbReference>
<dbReference type="AlphaFoldDB" id="A0AAW1R0S6"/>
<evidence type="ECO:0000256" key="1">
    <source>
        <dbReference type="SAM" id="MobiDB-lite"/>
    </source>
</evidence>
<name>A0AAW1R0S6_9CHLO</name>
<protein>
    <submittedName>
        <fullName evidence="2">Uncharacterized protein</fullName>
    </submittedName>
</protein>
<sequence length="464" mass="51250">MMQFPLATPTEGTYREPGYQARMEMYATNYFTPAEYQKVKARGISFVRGDADMIRHAFIAEARLRAKVQLFTGSAYVYDLAHALLLQVKRTVQQLVNVPEGLNTKTLLAVLYNLKGFKLMKTGTAVTRGGAMPTLDAGTEAPSDVQLTALSTTDLRQLASGGVAIGGMWYVPVRVPENDKPSDTYPWGLTANREVAAECVVAQMIELCRARTIQPSLFSGAQRSQVFTPLDLDASANYRQRLGDYGEGTENVTYGYTPNSINATMGFDAPDALESVEAFRPGLRGGFRNVIREIQLPAGQSFGPTSVAGLDEVFRMERERDSIISILTQWGTTGLGIILTDQVPYSRYREANDFAGIMGNKPAYARFGEVNGMGDSCGSGYERVWFTGDPSDDRSRNVPPTVTLNGQEYRNPQATHAVCAPMTRQLRSMPYSRDVVTNPRVAAAAQRRAKKGRKRKTKTTRRRR</sequence>
<comment type="caution">
    <text evidence="2">The sequence shown here is derived from an EMBL/GenBank/DDBJ whole genome shotgun (WGS) entry which is preliminary data.</text>
</comment>
<organism evidence="2 3">
    <name type="scientific">Apatococcus lobatus</name>
    <dbReference type="NCBI Taxonomy" id="904363"/>
    <lineage>
        <taxon>Eukaryota</taxon>
        <taxon>Viridiplantae</taxon>
        <taxon>Chlorophyta</taxon>
        <taxon>core chlorophytes</taxon>
        <taxon>Trebouxiophyceae</taxon>
        <taxon>Chlorellales</taxon>
        <taxon>Chlorellaceae</taxon>
        <taxon>Apatococcus</taxon>
    </lineage>
</organism>
<reference evidence="2 3" key="1">
    <citation type="journal article" date="2024" name="Nat. Commun.">
        <title>Phylogenomics reveals the evolutionary origins of lichenization in chlorophyte algae.</title>
        <authorList>
            <person name="Puginier C."/>
            <person name="Libourel C."/>
            <person name="Otte J."/>
            <person name="Skaloud P."/>
            <person name="Haon M."/>
            <person name="Grisel S."/>
            <person name="Petersen M."/>
            <person name="Berrin J.G."/>
            <person name="Delaux P.M."/>
            <person name="Dal Grande F."/>
            <person name="Keller J."/>
        </authorList>
    </citation>
    <scope>NUCLEOTIDE SEQUENCE [LARGE SCALE GENOMIC DNA]</scope>
    <source>
        <strain evidence="2 3">SAG 2145</strain>
    </source>
</reference>
<gene>
    <name evidence="2" type="ORF">WJX74_005343</name>
</gene>
<evidence type="ECO:0000313" key="2">
    <source>
        <dbReference type="EMBL" id="KAK9827065.1"/>
    </source>
</evidence>
<dbReference type="EMBL" id="JALJOS010000019">
    <property type="protein sequence ID" value="KAK9827065.1"/>
    <property type="molecule type" value="Genomic_DNA"/>
</dbReference>
<feature type="region of interest" description="Disordered" evidence="1">
    <location>
        <begin position="441"/>
        <end position="464"/>
    </location>
</feature>
<keyword evidence="3" id="KW-1185">Reference proteome</keyword>
<accession>A0AAW1R0S6</accession>